<evidence type="ECO:0000256" key="1">
    <source>
        <dbReference type="ARBA" id="ARBA00006484"/>
    </source>
</evidence>
<dbReference type="PRINTS" id="PR00081">
    <property type="entry name" value="GDHRDH"/>
</dbReference>
<proteinExistence type="inferred from homology"/>
<dbReference type="GeneID" id="70909396"/>
<organism evidence="2 3">
    <name type="scientific">Brenneria goodwinii</name>
    <dbReference type="NCBI Taxonomy" id="1109412"/>
    <lineage>
        <taxon>Bacteria</taxon>
        <taxon>Pseudomonadati</taxon>
        <taxon>Pseudomonadota</taxon>
        <taxon>Gammaproteobacteria</taxon>
        <taxon>Enterobacterales</taxon>
        <taxon>Pectobacteriaceae</taxon>
        <taxon>Brenneria</taxon>
    </lineage>
</organism>
<dbReference type="PROSITE" id="PS00061">
    <property type="entry name" value="ADH_SHORT"/>
    <property type="match status" value="1"/>
</dbReference>
<protein>
    <submittedName>
        <fullName evidence="2">2-deoxy-D-gluconate 3-dehydrogenase</fullName>
    </submittedName>
</protein>
<sequence length="254" mass="26686">MNLFDLTGRVAVVTGGNGGIGLGIALGLAQSGATVVIAGRQKDKNNKAVAILAKNGGNAIAIQLDISNERACEIMFETIANKLGHIDIVVNNAGITIRKPPETYTLEEWYQVIDINLTGAFLCSKLAYPHMLKSGGGKIINIGSMLSIFGMPLSVPYGASKGGIVQMGRSLATAWAKDNIQVNSILPGWIETDMAKSSRVQVKGLHEHVLDRTPAHRWGMPSDLAGAAVFLASKASDFITGTVIPVDGGYSISG</sequence>
<evidence type="ECO:0000313" key="2">
    <source>
        <dbReference type="EMBL" id="RLM15774.1"/>
    </source>
</evidence>
<dbReference type="NCBIfam" id="NF009466">
    <property type="entry name" value="PRK12826.1-2"/>
    <property type="match status" value="1"/>
</dbReference>
<comment type="similarity">
    <text evidence="1">Belongs to the short-chain dehydrogenases/reductases (SDR) family.</text>
</comment>
<dbReference type="InterPro" id="IPR020904">
    <property type="entry name" value="Sc_DH/Rdtase_CS"/>
</dbReference>
<dbReference type="FunFam" id="3.40.50.720:FF:000084">
    <property type="entry name" value="Short-chain dehydrogenase reductase"/>
    <property type="match status" value="1"/>
</dbReference>
<dbReference type="SUPFAM" id="SSF51735">
    <property type="entry name" value="NAD(P)-binding Rossmann-fold domains"/>
    <property type="match status" value="1"/>
</dbReference>
<dbReference type="RefSeq" id="WP_048637306.1">
    <property type="nucleotide sequence ID" value="NZ_CGIG01000001.1"/>
</dbReference>
<dbReference type="Pfam" id="PF13561">
    <property type="entry name" value="adh_short_C2"/>
    <property type="match status" value="1"/>
</dbReference>
<evidence type="ECO:0000313" key="3">
    <source>
        <dbReference type="Proteomes" id="UP000285972"/>
    </source>
</evidence>
<dbReference type="PRINTS" id="PR00080">
    <property type="entry name" value="SDRFAMILY"/>
</dbReference>
<dbReference type="PANTHER" id="PTHR42760">
    <property type="entry name" value="SHORT-CHAIN DEHYDROGENASES/REDUCTASES FAMILY MEMBER"/>
    <property type="match status" value="1"/>
</dbReference>
<dbReference type="InterPro" id="IPR036291">
    <property type="entry name" value="NAD(P)-bd_dom_sf"/>
</dbReference>
<dbReference type="Gene3D" id="3.40.50.720">
    <property type="entry name" value="NAD(P)-binding Rossmann-like Domain"/>
    <property type="match status" value="1"/>
</dbReference>
<dbReference type="InterPro" id="IPR002347">
    <property type="entry name" value="SDR_fam"/>
</dbReference>
<dbReference type="KEGG" id="bgj:AWC36_21440"/>
<gene>
    <name evidence="2" type="ORF">BIY26_22775</name>
</gene>
<dbReference type="GO" id="GO:0016616">
    <property type="term" value="F:oxidoreductase activity, acting on the CH-OH group of donors, NAD or NADP as acceptor"/>
    <property type="evidence" value="ECO:0007669"/>
    <property type="project" value="TreeGrafter"/>
</dbReference>
<dbReference type="EMBL" id="MJLX01000121">
    <property type="protein sequence ID" value="RLM15774.1"/>
    <property type="molecule type" value="Genomic_DNA"/>
</dbReference>
<accession>A0AAE8JL10</accession>
<dbReference type="AlphaFoldDB" id="A0AAE8JL10"/>
<reference evidence="2 3" key="1">
    <citation type="submission" date="2016-09" db="EMBL/GenBank/DDBJ databases">
        <authorList>
            <person name="Doonan J."/>
            <person name="Pachebat J.A."/>
            <person name="Golyshin P.N."/>
            <person name="Denman S."/>
            <person name="Mcdonald J.E."/>
        </authorList>
    </citation>
    <scope>NUCLEOTIDE SEQUENCE [LARGE SCALE GENOMIC DNA]</scope>
    <source>
        <strain evidence="2 3">FRB141</strain>
    </source>
</reference>
<comment type="caution">
    <text evidence="2">The sequence shown here is derived from an EMBL/GenBank/DDBJ whole genome shotgun (WGS) entry which is preliminary data.</text>
</comment>
<name>A0AAE8JL10_9GAMM</name>
<dbReference type="Proteomes" id="UP000285972">
    <property type="component" value="Unassembled WGS sequence"/>
</dbReference>
<dbReference type="NCBIfam" id="NF005559">
    <property type="entry name" value="PRK07231.1"/>
    <property type="match status" value="1"/>
</dbReference>